<dbReference type="RefSeq" id="WP_034324470.1">
    <property type="nucleotide sequence ID" value="NZ_JOTP01000029.1"/>
</dbReference>
<reference evidence="7 8" key="1">
    <citation type="submission" date="2012-09" db="EMBL/GenBank/DDBJ databases">
        <title>Genome Sequence of Bacillus sp. DW5-4.</title>
        <authorList>
            <person name="Lai Q."/>
            <person name="Liu Y."/>
            <person name="Shao Z."/>
        </authorList>
    </citation>
    <scope>NUCLEOTIDE SEQUENCE [LARGE SCALE GENOMIC DNA]</scope>
    <source>
        <strain evidence="7 8">DW5-4</strain>
    </source>
</reference>
<keyword evidence="5 6" id="KW-0472">Membrane</keyword>
<comment type="subcellular location">
    <subcellularLocation>
        <location evidence="1">Cell membrane</location>
        <topology evidence="1">Multi-pass membrane protein</topology>
    </subcellularLocation>
</comment>
<organism evidence="7 8">
    <name type="scientific">Bacillus zhangzhouensis</name>
    <dbReference type="NCBI Taxonomy" id="1178540"/>
    <lineage>
        <taxon>Bacteria</taxon>
        <taxon>Bacillati</taxon>
        <taxon>Bacillota</taxon>
        <taxon>Bacilli</taxon>
        <taxon>Bacillales</taxon>
        <taxon>Bacillaceae</taxon>
        <taxon>Bacillus</taxon>
    </lineage>
</organism>
<gene>
    <name evidence="7" type="ORF">BA70_10090</name>
</gene>
<feature type="transmembrane region" description="Helical" evidence="6">
    <location>
        <begin position="448"/>
        <end position="469"/>
    </location>
</feature>
<comment type="caution">
    <text evidence="7">The sequence shown here is derived from an EMBL/GenBank/DDBJ whole genome shotgun (WGS) entry which is preliminary data.</text>
</comment>
<feature type="transmembrane region" description="Helical" evidence="6">
    <location>
        <begin position="481"/>
        <end position="502"/>
    </location>
</feature>
<protein>
    <submittedName>
        <fullName evidence="7">Membrane protein</fullName>
    </submittedName>
</protein>
<evidence type="ECO:0000256" key="5">
    <source>
        <dbReference type="ARBA" id="ARBA00023136"/>
    </source>
</evidence>
<evidence type="ECO:0000256" key="3">
    <source>
        <dbReference type="ARBA" id="ARBA00022692"/>
    </source>
</evidence>
<keyword evidence="4 6" id="KW-1133">Transmembrane helix</keyword>
<dbReference type="Pfam" id="PF01943">
    <property type="entry name" value="Polysacc_synt"/>
    <property type="match status" value="1"/>
</dbReference>
<dbReference type="EMBL" id="JOTP01000029">
    <property type="protein sequence ID" value="KEP25192.1"/>
    <property type="molecule type" value="Genomic_DNA"/>
</dbReference>
<feature type="transmembrane region" description="Helical" evidence="6">
    <location>
        <begin position="328"/>
        <end position="348"/>
    </location>
</feature>
<keyword evidence="8" id="KW-1185">Reference proteome</keyword>
<feature type="transmembrane region" description="Helical" evidence="6">
    <location>
        <begin position="235"/>
        <end position="255"/>
    </location>
</feature>
<name>A0A081L7G6_9BACI</name>
<accession>A0A081L7G6</accession>
<dbReference type="GO" id="GO:0005886">
    <property type="term" value="C:plasma membrane"/>
    <property type="evidence" value="ECO:0007669"/>
    <property type="project" value="UniProtKB-SubCell"/>
</dbReference>
<evidence type="ECO:0000256" key="2">
    <source>
        <dbReference type="ARBA" id="ARBA00022475"/>
    </source>
</evidence>
<feature type="transmembrane region" description="Helical" evidence="6">
    <location>
        <begin position="360"/>
        <end position="381"/>
    </location>
</feature>
<feature type="transmembrane region" description="Helical" evidence="6">
    <location>
        <begin position="417"/>
        <end position="436"/>
    </location>
</feature>
<dbReference type="InterPro" id="IPR050833">
    <property type="entry name" value="Poly_Biosynth_Transport"/>
</dbReference>
<feature type="transmembrane region" description="Helical" evidence="6">
    <location>
        <begin position="120"/>
        <end position="140"/>
    </location>
</feature>
<evidence type="ECO:0000256" key="6">
    <source>
        <dbReference type="SAM" id="Phobius"/>
    </source>
</evidence>
<dbReference type="AlphaFoldDB" id="A0A081L7G6"/>
<feature type="transmembrane region" description="Helical" evidence="6">
    <location>
        <begin position="90"/>
        <end position="108"/>
    </location>
</feature>
<dbReference type="PANTHER" id="PTHR30250:SF29">
    <property type="entry name" value="POLYSACCHARIDE BIOSYNTHESIS PROTEIN C-TERMINAL DOMAIN-CONTAINING PROTEIN"/>
    <property type="match status" value="1"/>
</dbReference>
<feature type="transmembrane region" description="Helical" evidence="6">
    <location>
        <begin position="52"/>
        <end position="70"/>
    </location>
</feature>
<feature type="transmembrane region" description="Helical" evidence="6">
    <location>
        <begin position="12"/>
        <end position="32"/>
    </location>
</feature>
<keyword evidence="2" id="KW-1003">Cell membrane</keyword>
<evidence type="ECO:0000313" key="7">
    <source>
        <dbReference type="EMBL" id="KEP25192.1"/>
    </source>
</evidence>
<keyword evidence="3 6" id="KW-0812">Transmembrane</keyword>
<dbReference type="OrthoDB" id="9775950at2"/>
<sequence length="534" mass="58779">MKNAVNQPHWLFQGAVILTIAGLLSKVLSAVYRVPFQNIVGDTGFYIYQQVYPFLGIAIMLGTTGFPVMVSKLLSEHGAENRRIITRVSLVYITFLSLVLFLCLYIGAGRIANLMADSHLILLIQMSAFVFLFLPLTVMLRGVFQSDGMMLPTAISQLVEQLIRVGVLLVLSFYFVRHGYSLYETGAGAVFSSIAGSAASLILLLFLWLTNRRQSPLSSTLHQATLRKKDVLKSLVLYTLTICVSGLLILWMQMIDAFHLYALLRSEGLSEAAAKAAKGVYDRGQPFLQLGTVFAISIGTSLVPFLSSAMRKGHHKAIRQKVRTSLKTTSVLGIGAAVGLICILSSVNTMLFRNDLGTDALQIFCISIAITSIAITQTALLQGLGHTVYPAVVVILSVLVKWVLTLALVPLFGIHGAAWSTVCGFLAAALLNAVYLKRKGWILMRELFPLKILLSAALMAIVLIGYQTLFSWVIPIEKRPFSVLESLTSVFIGGFAFLYSILKLEVFTDEEWRLIPLGEKILYFKQMRGNQNGR</sequence>
<dbReference type="PIRSF" id="PIRSF038958">
    <property type="entry name" value="PG_synth_SpoVB"/>
    <property type="match status" value="1"/>
</dbReference>
<evidence type="ECO:0000313" key="8">
    <source>
        <dbReference type="Proteomes" id="UP000028091"/>
    </source>
</evidence>
<dbReference type="InterPro" id="IPR024923">
    <property type="entry name" value="PG_synth_SpoVB"/>
</dbReference>
<evidence type="ECO:0000256" key="4">
    <source>
        <dbReference type="ARBA" id="ARBA00022989"/>
    </source>
</evidence>
<dbReference type="PANTHER" id="PTHR30250">
    <property type="entry name" value="PST FAMILY PREDICTED COLANIC ACID TRANSPORTER"/>
    <property type="match status" value="1"/>
</dbReference>
<dbReference type="Proteomes" id="UP000028091">
    <property type="component" value="Unassembled WGS sequence"/>
</dbReference>
<dbReference type="eggNOG" id="COG2244">
    <property type="taxonomic scope" value="Bacteria"/>
</dbReference>
<feature type="transmembrane region" description="Helical" evidence="6">
    <location>
        <begin position="186"/>
        <end position="209"/>
    </location>
</feature>
<proteinExistence type="predicted"/>
<feature type="transmembrane region" description="Helical" evidence="6">
    <location>
        <begin position="388"/>
        <end position="411"/>
    </location>
</feature>
<feature type="transmembrane region" description="Helical" evidence="6">
    <location>
        <begin position="287"/>
        <end position="307"/>
    </location>
</feature>
<dbReference type="CDD" id="cd13124">
    <property type="entry name" value="MATE_SpoVB_like"/>
    <property type="match status" value="1"/>
</dbReference>
<evidence type="ECO:0000256" key="1">
    <source>
        <dbReference type="ARBA" id="ARBA00004651"/>
    </source>
</evidence>
<dbReference type="InterPro" id="IPR002797">
    <property type="entry name" value="Polysacc_synth"/>
</dbReference>